<dbReference type="SUPFAM" id="SSF140860">
    <property type="entry name" value="Pseudo ankyrin repeat-like"/>
    <property type="match status" value="1"/>
</dbReference>
<protein>
    <submittedName>
        <fullName evidence="1">Ankyrin repeat protein</fullName>
    </submittedName>
</protein>
<gene>
    <name evidence="1" type="ORF">Moumou_00815</name>
</gene>
<organism evidence="1 2">
    <name type="scientific">Acanthamoeba polyphaga moumouvirus</name>
    <dbReference type="NCBI Taxonomy" id="1269028"/>
    <lineage>
        <taxon>Viruses</taxon>
        <taxon>Varidnaviria</taxon>
        <taxon>Bamfordvirae</taxon>
        <taxon>Nucleocytoviricota</taxon>
        <taxon>Megaviricetes</taxon>
        <taxon>Imitervirales</taxon>
        <taxon>Mimiviridae</taxon>
        <taxon>Megamimivirinae</taxon>
        <taxon>Moumouvirus</taxon>
    </lineage>
</organism>
<dbReference type="RefSeq" id="YP_007354768.1">
    <property type="nucleotide sequence ID" value="NC_020104.1"/>
</dbReference>
<dbReference type="KEGG" id="vg:14445896"/>
<proteinExistence type="predicted"/>
<name>L7RD95_9VIRU</name>
<evidence type="ECO:0000313" key="2">
    <source>
        <dbReference type="Proteomes" id="UP000201640"/>
    </source>
</evidence>
<evidence type="ECO:0000313" key="1">
    <source>
        <dbReference type="EMBL" id="AGC02332.1"/>
    </source>
</evidence>
<sequence length="244" mass="29231">MNTEYYIVTTYNKFVKYSKGKICFRGEKDMFTVFQAKDLPTYFGHYIWSVTLLTDNLLFKQKELHGNNKVNMVMLNDIYYLLDPSTFIMLQSKGFNLKDKTPEEWCDNYRKYISYCQLNTIYTYYYYKKNYTPKNISEHFSRCLHMNTEEIIKNIPRIIDEFDIKSVDYIINKYDLFVEVLVTTIKKGSVEMFKYLLNEYEKEIDFLNVINLSVENNNVQMLKYLISIQPINYTGISINDTILI</sequence>
<keyword evidence="2" id="KW-1185">Reference proteome</keyword>
<dbReference type="GeneID" id="14445896"/>
<dbReference type="Proteomes" id="UP000201640">
    <property type="component" value="Segment"/>
</dbReference>
<accession>L7RD95</accession>
<reference evidence="1 2" key="1">
    <citation type="journal article" date="2012" name="Genome Biol. Evol.">
        <title>Related Giant Viruses in Distant Locations and Different Habitats: Acanthamoeba polyphaga moumouvirus Represents a Third Lineage of the Mimiviridae That Is Close to the Megavirus Lineage.</title>
        <authorList>
            <person name="Yoosuf N."/>
            <person name="Yutin N."/>
            <person name="Colson P."/>
            <person name="Shabalina S.A."/>
            <person name="Pagnier I."/>
            <person name="Robert C."/>
            <person name="Azza S."/>
            <person name="Klose T."/>
            <person name="Wong J."/>
            <person name="Rossmann M.G."/>
            <person name="La Scola B."/>
            <person name="Raoult D."/>
            <person name="Koonin E.V."/>
        </authorList>
    </citation>
    <scope>NUCLEOTIDE SEQUENCE [LARGE SCALE GENOMIC DNA]</scope>
    <source>
        <strain evidence="1 2">M10A</strain>
    </source>
</reference>
<dbReference type="EMBL" id="JX962719">
    <property type="protein sequence ID" value="AGC02332.1"/>
    <property type="molecule type" value="Genomic_DNA"/>
</dbReference>